<feature type="domain" description="Response regulatory" evidence="8">
    <location>
        <begin position="4"/>
        <end position="118"/>
    </location>
</feature>
<keyword evidence="2" id="KW-0902">Two-component regulatory system</keyword>
<dbReference type="PROSITE" id="PS51755">
    <property type="entry name" value="OMPR_PHOB"/>
    <property type="match status" value="1"/>
</dbReference>
<dbReference type="Pfam" id="PF00486">
    <property type="entry name" value="Trans_reg_C"/>
    <property type="match status" value="1"/>
</dbReference>
<comment type="caution">
    <text evidence="10">The sequence shown here is derived from an EMBL/GenBank/DDBJ whole genome shotgun (WGS) entry which is preliminary data.</text>
</comment>
<keyword evidence="5" id="KW-0804">Transcription</keyword>
<sequence length="221" mass="25239">MTMRLLLIEDEEGITIPLKAGLERRNYAVDVSDNGANGLRMALINQYDCILLDLNLPELDGLEVARRLREKENKTPILMLTARDLRKDIWAGFESGADDYLTKPFDFVELVYRVQALIKRNSLQSSPVLEAANIVVDTAAIRVCRDGIAIPLNKKEYGVLEYLLRNRGRMVSSEELLEHVWDKDIDSFSQTVRTNIKTLRKKVDPNKEIIKTIKGYGYIID</sequence>
<organism evidence="10 11">
    <name type="scientific">Candidatus Dojkabacteria bacterium CG_4_10_14_0_2_um_filter_Dojkabacteria_WS6_41_15</name>
    <dbReference type="NCBI Taxonomy" id="2014249"/>
    <lineage>
        <taxon>Bacteria</taxon>
        <taxon>Candidatus Dojkabacteria</taxon>
    </lineage>
</organism>
<dbReference type="PANTHER" id="PTHR48111:SF22">
    <property type="entry name" value="REGULATOR OF RPOS"/>
    <property type="match status" value="1"/>
</dbReference>
<evidence type="ECO:0000259" key="9">
    <source>
        <dbReference type="PROSITE" id="PS51755"/>
    </source>
</evidence>
<evidence type="ECO:0000256" key="5">
    <source>
        <dbReference type="ARBA" id="ARBA00023163"/>
    </source>
</evidence>
<evidence type="ECO:0000259" key="8">
    <source>
        <dbReference type="PROSITE" id="PS50110"/>
    </source>
</evidence>
<dbReference type="EMBL" id="PFQB01000138">
    <property type="protein sequence ID" value="PJA11831.1"/>
    <property type="molecule type" value="Genomic_DNA"/>
</dbReference>
<feature type="modified residue" description="4-aspartylphosphate" evidence="6">
    <location>
        <position position="53"/>
    </location>
</feature>
<feature type="DNA-binding region" description="OmpR/PhoB-type" evidence="7">
    <location>
        <begin position="126"/>
        <end position="221"/>
    </location>
</feature>
<dbReference type="Gene3D" id="6.10.250.690">
    <property type="match status" value="1"/>
</dbReference>
<dbReference type="Gene3D" id="3.40.50.2300">
    <property type="match status" value="1"/>
</dbReference>
<name>A0A2M7W0I1_9BACT</name>
<keyword evidence="3" id="KW-0805">Transcription regulation</keyword>
<keyword evidence="1 6" id="KW-0597">Phosphoprotein</keyword>
<dbReference type="InterPro" id="IPR001867">
    <property type="entry name" value="OmpR/PhoB-type_DNA-bd"/>
</dbReference>
<dbReference type="SMART" id="SM00862">
    <property type="entry name" value="Trans_reg_C"/>
    <property type="match status" value="1"/>
</dbReference>
<dbReference type="GO" id="GO:0000976">
    <property type="term" value="F:transcription cis-regulatory region binding"/>
    <property type="evidence" value="ECO:0007669"/>
    <property type="project" value="TreeGrafter"/>
</dbReference>
<dbReference type="FunFam" id="3.40.50.2300:FF:000001">
    <property type="entry name" value="DNA-binding response regulator PhoB"/>
    <property type="match status" value="1"/>
</dbReference>
<evidence type="ECO:0000256" key="1">
    <source>
        <dbReference type="ARBA" id="ARBA00022553"/>
    </source>
</evidence>
<evidence type="ECO:0000256" key="6">
    <source>
        <dbReference type="PROSITE-ProRule" id="PRU00169"/>
    </source>
</evidence>
<gene>
    <name evidence="10" type="ORF">COX64_05305</name>
</gene>
<protein>
    <submittedName>
        <fullName evidence="10">DNA-binding response regulator</fullName>
    </submittedName>
</protein>
<keyword evidence="4 7" id="KW-0238">DNA-binding</keyword>
<dbReference type="Gene3D" id="1.10.10.10">
    <property type="entry name" value="Winged helix-like DNA-binding domain superfamily/Winged helix DNA-binding domain"/>
    <property type="match status" value="1"/>
</dbReference>
<evidence type="ECO:0000256" key="2">
    <source>
        <dbReference type="ARBA" id="ARBA00023012"/>
    </source>
</evidence>
<dbReference type="GO" id="GO:0005829">
    <property type="term" value="C:cytosol"/>
    <property type="evidence" value="ECO:0007669"/>
    <property type="project" value="TreeGrafter"/>
</dbReference>
<dbReference type="GO" id="GO:0000156">
    <property type="term" value="F:phosphorelay response regulator activity"/>
    <property type="evidence" value="ECO:0007669"/>
    <property type="project" value="TreeGrafter"/>
</dbReference>
<dbReference type="SMART" id="SM00448">
    <property type="entry name" value="REC"/>
    <property type="match status" value="1"/>
</dbReference>
<feature type="domain" description="OmpR/PhoB-type" evidence="9">
    <location>
        <begin position="126"/>
        <end position="221"/>
    </location>
</feature>
<dbReference type="InterPro" id="IPR001789">
    <property type="entry name" value="Sig_transdc_resp-reg_receiver"/>
</dbReference>
<dbReference type="AlphaFoldDB" id="A0A2M7W0I1"/>
<dbReference type="CDD" id="cd00383">
    <property type="entry name" value="trans_reg_C"/>
    <property type="match status" value="1"/>
</dbReference>
<dbReference type="Proteomes" id="UP000228952">
    <property type="component" value="Unassembled WGS sequence"/>
</dbReference>
<proteinExistence type="predicted"/>
<evidence type="ECO:0000313" key="11">
    <source>
        <dbReference type="Proteomes" id="UP000228952"/>
    </source>
</evidence>
<dbReference type="SUPFAM" id="SSF52172">
    <property type="entry name" value="CheY-like"/>
    <property type="match status" value="1"/>
</dbReference>
<dbReference type="GO" id="GO:0032993">
    <property type="term" value="C:protein-DNA complex"/>
    <property type="evidence" value="ECO:0007669"/>
    <property type="project" value="TreeGrafter"/>
</dbReference>
<dbReference type="InterPro" id="IPR039420">
    <property type="entry name" value="WalR-like"/>
</dbReference>
<dbReference type="InterPro" id="IPR036388">
    <property type="entry name" value="WH-like_DNA-bd_sf"/>
</dbReference>
<dbReference type="PROSITE" id="PS50110">
    <property type="entry name" value="RESPONSE_REGULATORY"/>
    <property type="match status" value="1"/>
</dbReference>
<evidence type="ECO:0000256" key="7">
    <source>
        <dbReference type="PROSITE-ProRule" id="PRU01091"/>
    </source>
</evidence>
<dbReference type="PANTHER" id="PTHR48111">
    <property type="entry name" value="REGULATOR OF RPOS"/>
    <property type="match status" value="1"/>
</dbReference>
<evidence type="ECO:0000256" key="3">
    <source>
        <dbReference type="ARBA" id="ARBA00023015"/>
    </source>
</evidence>
<dbReference type="Pfam" id="PF00072">
    <property type="entry name" value="Response_reg"/>
    <property type="match status" value="1"/>
</dbReference>
<dbReference type="InterPro" id="IPR011006">
    <property type="entry name" value="CheY-like_superfamily"/>
</dbReference>
<evidence type="ECO:0000256" key="4">
    <source>
        <dbReference type="ARBA" id="ARBA00023125"/>
    </source>
</evidence>
<evidence type="ECO:0000313" key="10">
    <source>
        <dbReference type="EMBL" id="PJA11831.1"/>
    </source>
</evidence>
<reference evidence="11" key="1">
    <citation type="submission" date="2017-09" db="EMBL/GenBank/DDBJ databases">
        <title>Depth-based differentiation of microbial function through sediment-hosted aquifers and enrichment of novel symbionts in the deep terrestrial subsurface.</title>
        <authorList>
            <person name="Probst A.J."/>
            <person name="Ladd B."/>
            <person name="Jarett J.K."/>
            <person name="Geller-Mcgrath D.E."/>
            <person name="Sieber C.M.K."/>
            <person name="Emerson J.B."/>
            <person name="Anantharaman K."/>
            <person name="Thomas B.C."/>
            <person name="Malmstrom R."/>
            <person name="Stieglmeier M."/>
            <person name="Klingl A."/>
            <person name="Woyke T."/>
            <person name="Ryan C.M."/>
            <person name="Banfield J.F."/>
        </authorList>
    </citation>
    <scope>NUCLEOTIDE SEQUENCE [LARGE SCALE GENOMIC DNA]</scope>
</reference>
<accession>A0A2M7W0I1</accession>
<dbReference type="GO" id="GO:0006355">
    <property type="term" value="P:regulation of DNA-templated transcription"/>
    <property type="evidence" value="ECO:0007669"/>
    <property type="project" value="InterPro"/>
</dbReference>